<evidence type="ECO:0000313" key="4">
    <source>
        <dbReference type="Proteomes" id="UP000287853"/>
    </source>
</evidence>
<evidence type="ECO:0000259" key="2">
    <source>
        <dbReference type="Pfam" id="PF00535"/>
    </source>
</evidence>
<evidence type="ECO:0000256" key="1">
    <source>
        <dbReference type="ARBA" id="ARBA00038494"/>
    </source>
</evidence>
<dbReference type="Gene3D" id="3.90.550.10">
    <property type="entry name" value="Spore Coat Polysaccharide Biosynthesis Protein SpsA, Chain A"/>
    <property type="match status" value="1"/>
</dbReference>
<comment type="caution">
    <text evidence="3">The sequence shown here is derived from an EMBL/GenBank/DDBJ whole genome shotgun (WGS) entry which is preliminary data.</text>
</comment>
<dbReference type="EMBL" id="MTKO01000052">
    <property type="protein sequence ID" value="RWX46770.1"/>
    <property type="molecule type" value="Genomic_DNA"/>
</dbReference>
<feature type="domain" description="Glycosyltransferase 2-like" evidence="2">
    <location>
        <begin position="9"/>
        <end position="110"/>
    </location>
</feature>
<dbReference type="Pfam" id="PF00535">
    <property type="entry name" value="Glycos_transf_2"/>
    <property type="match status" value="1"/>
</dbReference>
<dbReference type="PANTHER" id="PTHR43630:SF2">
    <property type="entry name" value="GLYCOSYLTRANSFERASE"/>
    <property type="match status" value="1"/>
</dbReference>
<keyword evidence="3" id="KW-0808">Transferase</keyword>
<dbReference type="GO" id="GO:0016740">
    <property type="term" value="F:transferase activity"/>
    <property type="evidence" value="ECO:0007669"/>
    <property type="project" value="UniProtKB-KW"/>
</dbReference>
<dbReference type="Proteomes" id="UP000287853">
    <property type="component" value="Unassembled WGS sequence"/>
</dbReference>
<accession>A0A3S3QGB9</accession>
<name>A0A3S3QGB9_9BACT</name>
<keyword evidence="4" id="KW-1185">Reference proteome</keyword>
<dbReference type="AlphaFoldDB" id="A0A3S3QGB9"/>
<dbReference type="InterPro" id="IPR029044">
    <property type="entry name" value="Nucleotide-diphossugar_trans"/>
</dbReference>
<comment type="similarity">
    <text evidence="1">Belongs to the glycosyltransferase 2 family. WaaE/KdtX subfamily.</text>
</comment>
<protein>
    <submittedName>
        <fullName evidence="3">Glycosyl transferase family 2</fullName>
    </submittedName>
</protein>
<evidence type="ECO:0000313" key="3">
    <source>
        <dbReference type="EMBL" id="RWX46770.1"/>
    </source>
</evidence>
<reference evidence="3 4" key="1">
    <citation type="submission" date="2017-01" db="EMBL/GenBank/DDBJ databases">
        <title>The cable genome- insights into the physiology and evolution of filamentous bacteria capable of sulfide oxidation via long distance electron transfer.</title>
        <authorList>
            <person name="Schreiber L."/>
            <person name="Bjerg J.T."/>
            <person name="Boggild A."/>
            <person name="Van De Vossenberg J."/>
            <person name="Meysman F."/>
            <person name="Nielsen L.P."/>
            <person name="Schramm A."/>
            <person name="Kjeldsen K.U."/>
        </authorList>
    </citation>
    <scope>NUCLEOTIDE SEQUENCE [LARGE SCALE GENOMIC DNA]</scope>
    <source>
        <strain evidence="3">MCF</strain>
    </source>
</reference>
<dbReference type="PANTHER" id="PTHR43630">
    <property type="entry name" value="POLY-BETA-1,6-N-ACETYL-D-GLUCOSAMINE SYNTHASE"/>
    <property type="match status" value="1"/>
</dbReference>
<organism evidence="3 4">
    <name type="scientific">Candidatus Electrothrix aarhusensis</name>
    <dbReference type="NCBI Taxonomy" id="1859131"/>
    <lineage>
        <taxon>Bacteria</taxon>
        <taxon>Pseudomonadati</taxon>
        <taxon>Thermodesulfobacteriota</taxon>
        <taxon>Desulfobulbia</taxon>
        <taxon>Desulfobulbales</taxon>
        <taxon>Desulfobulbaceae</taxon>
        <taxon>Candidatus Electrothrix</taxon>
    </lineage>
</organism>
<gene>
    <name evidence="3" type="ORF">H206_01823</name>
</gene>
<proteinExistence type="inferred from homology"/>
<dbReference type="SUPFAM" id="SSF53448">
    <property type="entry name" value="Nucleotide-diphospho-sugar transferases"/>
    <property type="match status" value="1"/>
</dbReference>
<dbReference type="InterPro" id="IPR001173">
    <property type="entry name" value="Glyco_trans_2-like"/>
</dbReference>
<sequence>MSVRKIIGIVLVKNEELYIERVLNNIKYFCDEIIVADNLSSDQTPARVQALQNDNPSIIYHRIRRPSASHELIRKYCGKNVWIFGVDGDELYDPNGLKKLRGALLRGDYDDRWMILGNVLNAVEVNFDEKSARGYLAPPCRSMTKLYNFAAIDAWSGYCSERLHGGQITFRSGFSHTDRFYMYKEVEWQDSCFRCLHLCFIPRSNKEQHVSGELVIRKNIADRLSEGMVTRCVSRVKKMLGVVQKSPWKREKYMQGELVTCDISSFLP</sequence>